<proteinExistence type="predicted"/>
<feature type="transmembrane region" description="Helical" evidence="1">
    <location>
        <begin position="89"/>
        <end position="113"/>
    </location>
</feature>
<evidence type="ECO:0000313" key="2">
    <source>
        <dbReference type="EMBL" id="GGC70364.1"/>
    </source>
</evidence>
<feature type="transmembrane region" description="Helical" evidence="1">
    <location>
        <begin position="34"/>
        <end position="54"/>
    </location>
</feature>
<keyword evidence="1" id="KW-0472">Membrane</keyword>
<evidence type="ECO:0000313" key="3">
    <source>
        <dbReference type="Proteomes" id="UP000641514"/>
    </source>
</evidence>
<keyword evidence="1" id="KW-1133">Transmembrane helix</keyword>
<dbReference type="EMBL" id="BMJH01000003">
    <property type="protein sequence ID" value="GGC70364.1"/>
    <property type="molecule type" value="Genomic_DNA"/>
</dbReference>
<evidence type="ECO:0008006" key="4">
    <source>
        <dbReference type="Google" id="ProtNLM"/>
    </source>
</evidence>
<reference evidence="2" key="1">
    <citation type="journal article" date="2014" name="Int. J. Syst. Evol. Microbiol.">
        <title>Complete genome sequence of Corynebacterium casei LMG S-19264T (=DSM 44701T), isolated from a smear-ripened cheese.</title>
        <authorList>
            <consortium name="US DOE Joint Genome Institute (JGI-PGF)"/>
            <person name="Walter F."/>
            <person name="Albersmeier A."/>
            <person name="Kalinowski J."/>
            <person name="Ruckert C."/>
        </authorList>
    </citation>
    <scope>NUCLEOTIDE SEQUENCE</scope>
    <source>
        <strain evidence="2">CGMCC 1.15478</strain>
    </source>
</reference>
<name>A0A916UE58_9ACTN</name>
<dbReference type="RefSeq" id="WP_372433630.1">
    <property type="nucleotide sequence ID" value="NZ_BMJH01000003.1"/>
</dbReference>
<evidence type="ECO:0000256" key="1">
    <source>
        <dbReference type="SAM" id="Phobius"/>
    </source>
</evidence>
<gene>
    <name evidence="2" type="ORF">GCM10011410_23980</name>
</gene>
<keyword evidence="3" id="KW-1185">Reference proteome</keyword>
<dbReference type="Proteomes" id="UP000641514">
    <property type="component" value="Unassembled WGS sequence"/>
</dbReference>
<organism evidence="2 3">
    <name type="scientific">Hoyosella rhizosphaerae</name>
    <dbReference type="NCBI Taxonomy" id="1755582"/>
    <lineage>
        <taxon>Bacteria</taxon>
        <taxon>Bacillati</taxon>
        <taxon>Actinomycetota</taxon>
        <taxon>Actinomycetes</taxon>
        <taxon>Mycobacteriales</taxon>
        <taxon>Hoyosellaceae</taxon>
        <taxon>Hoyosella</taxon>
    </lineage>
</organism>
<reference evidence="2" key="2">
    <citation type="submission" date="2020-09" db="EMBL/GenBank/DDBJ databases">
        <authorList>
            <person name="Sun Q."/>
            <person name="Zhou Y."/>
        </authorList>
    </citation>
    <scope>NUCLEOTIDE SEQUENCE</scope>
    <source>
        <strain evidence="2">CGMCC 1.15478</strain>
    </source>
</reference>
<sequence length="166" mass="17280">MSTPTHSADESDNNPSLINPAVDTTAPLRTAVRYGLYGLVVLTIAGSGIGYWVAGLPGLWGALIGSAVGGGFILFTAVSVLLSARLPLITAGAVILGSWAMKMMLALIVFASLSNFTFYSQPTMAIVVIAALILVLGAETYGVLSQRVPYVEPDETSVKSDTNSDE</sequence>
<feature type="transmembrane region" description="Helical" evidence="1">
    <location>
        <begin position="60"/>
        <end position="82"/>
    </location>
</feature>
<protein>
    <recommendedName>
        <fullName evidence="4">ATP synthase protein I</fullName>
    </recommendedName>
</protein>
<dbReference type="AlphaFoldDB" id="A0A916UE58"/>
<comment type="caution">
    <text evidence="2">The sequence shown here is derived from an EMBL/GenBank/DDBJ whole genome shotgun (WGS) entry which is preliminary data.</text>
</comment>
<accession>A0A916UE58</accession>
<feature type="transmembrane region" description="Helical" evidence="1">
    <location>
        <begin position="119"/>
        <end position="138"/>
    </location>
</feature>
<keyword evidence="1" id="KW-0812">Transmembrane</keyword>